<dbReference type="PROSITE" id="PS50850">
    <property type="entry name" value="MFS"/>
    <property type="match status" value="1"/>
</dbReference>
<dbReference type="Proteomes" id="UP000027265">
    <property type="component" value="Unassembled WGS sequence"/>
</dbReference>
<dbReference type="FunFam" id="1.20.1250.20:FF:000134">
    <property type="entry name" value="MFS sugar transporter protein"/>
    <property type="match status" value="1"/>
</dbReference>
<accession>A0A067Q1K1</accession>
<evidence type="ECO:0000256" key="4">
    <source>
        <dbReference type="ARBA" id="ARBA00022692"/>
    </source>
</evidence>
<keyword evidence="13" id="KW-1185">Reference proteome</keyword>
<evidence type="ECO:0000256" key="8">
    <source>
        <dbReference type="RuleBase" id="RU003346"/>
    </source>
</evidence>
<dbReference type="NCBIfam" id="TIGR00879">
    <property type="entry name" value="SP"/>
    <property type="match status" value="1"/>
</dbReference>
<dbReference type="OrthoDB" id="6133115at2759"/>
<comment type="subcellular location">
    <subcellularLocation>
        <location evidence="1">Membrane</location>
        <topology evidence="1">Multi-pass membrane protein</topology>
    </subcellularLocation>
</comment>
<dbReference type="PANTHER" id="PTHR48022">
    <property type="entry name" value="PLASTIDIC GLUCOSE TRANSPORTER 4"/>
    <property type="match status" value="1"/>
</dbReference>
<feature type="transmembrane region" description="Helical" evidence="10">
    <location>
        <begin position="44"/>
        <end position="68"/>
    </location>
</feature>
<dbReference type="PROSITE" id="PS00216">
    <property type="entry name" value="SUGAR_TRANSPORT_1"/>
    <property type="match status" value="1"/>
</dbReference>
<evidence type="ECO:0000313" key="12">
    <source>
        <dbReference type="EMBL" id="KDQ56456.1"/>
    </source>
</evidence>
<dbReference type="Pfam" id="PF00083">
    <property type="entry name" value="Sugar_tr"/>
    <property type="match status" value="1"/>
</dbReference>
<reference evidence="13" key="1">
    <citation type="journal article" date="2014" name="Proc. Natl. Acad. Sci. U.S.A.">
        <title>Extensive sampling of basidiomycete genomes demonstrates inadequacy of the white-rot/brown-rot paradigm for wood decay fungi.</title>
        <authorList>
            <person name="Riley R."/>
            <person name="Salamov A.A."/>
            <person name="Brown D.W."/>
            <person name="Nagy L.G."/>
            <person name="Floudas D."/>
            <person name="Held B.W."/>
            <person name="Levasseur A."/>
            <person name="Lombard V."/>
            <person name="Morin E."/>
            <person name="Otillar R."/>
            <person name="Lindquist E.A."/>
            <person name="Sun H."/>
            <person name="LaButti K.M."/>
            <person name="Schmutz J."/>
            <person name="Jabbour D."/>
            <person name="Luo H."/>
            <person name="Baker S.E."/>
            <person name="Pisabarro A.G."/>
            <person name="Walton J.D."/>
            <person name="Blanchette R.A."/>
            <person name="Henrissat B."/>
            <person name="Martin F."/>
            <person name="Cullen D."/>
            <person name="Hibbett D.S."/>
            <person name="Grigoriev I.V."/>
        </authorList>
    </citation>
    <scope>NUCLEOTIDE SEQUENCE [LARGE SCALE GENOMIC DNA]</scope>
    <source>
        <strain evidence="13">MUCL 33604</strain>
    </source>
</reference>
<dbReference type="InterPro" id="IPR003663">
    <property type="entry name" value="Sugar/inositol_transpt"/>
</dbReference>
<dbReference type="InterPro" id="IPR036259">
    <property type="entry name" value="MFS_trans_sf"/>
</dbReference>
<feature type="transmembrane region" description="Helical" evidence="10">
    <location>
        <begin position="321"/>
        <end position="345"/>
    </location>
</feature>
<feature type="transmembrane region" description="Helical" evidence="10">
    <location>
        <begin position="421"/>
        <end position="440"/>
    </location>
</feature>
<evidence type="ECO:0000256" key="5">
    <source>
        <dbReference type="ARBA" id="ARBA00022989"/>
    </source>
</evidence>
<dbReference type="GO" id="GO:0016020">
    <property type="term" value="C:membrane"/>
    <property type="evidence" value="ECO:0007669"/>
    <property type="project" value="UniProtKB-SubCell"/>
</dbReference>
<feature type="region of interest" description="Disordered" evidence="9">
    <location>
        <begin position="470"/>
        <end position="489"/>
    </location>
</feature>
<feature type="transmembrane region" description="Helical" evidence="10">
    <location>
        <begin position="291"/>
        <end position="314"/>
    </location>
</feature>
<name>A0A067Q1K1_9AGAM</name>
<feature type="transmembrane region" description="Helical" evidence="10">
    <location>
        <begin position="255"/>
        <end position="276"/>
    </location>
</feature>
<keyword evidence="3 8" id="KW-0813">Transport</keyword>
<proteinExistence type="inferred from homology"/>
<dbReference type="AlphaFoldDB" id="A0A067Q1K1"/>
<evidence type="ECO:0000256" key="3">
    <source>
        <dbReference type="ARBA" id="ARBA00022448"/>
    </source>
</evidence>
<evidence type="ECO:0000256" key="2">
    <source>
        <dbReference type="ARBA" id="ARBA00010992"/>
    </source>
</evidence>
<gene>
    <name evidence="12" type="ORF">JAAARDRAFT_59315</name>
</gene>
<feature type="domain" description="Major facilitator superfamily (MFS) profile" evidence="11">
    <location>
        <begin position="8"/>
        <end position="444"/>
    </location>
</feature>
<dbReference type="PANTHER" id="PTHR48022:SF11">
    <property type="entry name" value="MONOSACCHARIDE TRANSPORTER (HXT8), PUTATIVE (AFU_ORTHOLOGUE AFUA_2G08120)-RELATED"/>
    <property type="match status" value="1"/>
</dbReference>
<keyword evidence="5 10" id="KW-1133">Transmembrane helix</keyword>
<dbReference type="PRINTS" id="PR00171">
    <property type="entry name" value="SUGRTRNSPORT"/>
</dbReference>
<dbReference type="GO" id="GO:0005351">
    <property type="term" value="F:carbohydrate:proton symporter activity"/>
    <property type="evidence" value="ECO:0007669"/>
    <property type="project" value="TreeGrafter"/>
</dbReference>
<dbReference type="InterPro" id="IPR050360">
    <property type="entry name" value="MFS_Sugar_Transporters"/>
</dbReference>
<evidence type="ECO:0000256" key="7">
    <source>
        <dbReference type="ARBA" id="ARBA00049119"/>
    </source>
</evidence>
<evidence type="ECO:0000256" key="9">
    <source>
        <dbReference type="SAM" id="MobiDB-lite"/>
    </source>
</evidence>
<feature type="transmembrane region" description="Helical" evidence="10">
    <location>
        <begin position="172"/>
        <end position="190"/>
    </location>
</feature>
<evidence type="ECO:0000256" key="6">
    <source>
        <dbReference type="ARBA" id="ARBA00023136"/>
    </source>
</evidence>
<dbReference type="InterPro" id="IPR020846">
    <property type="entry name" value="MFS_dom"/>
</dbReference>
<keyword evidence="4 10" id="KW-0812">Transmembrane</keyword>
<dbReference type="HOGENOM" id="CLU_001265_30_13_1"/>
<evidence type="ECO:0000313" key="13">
    <source>
        <dbReference type="Proteomes" id="UP000027265"/>
    </source>
</evidence>
<feature type="transmembrane region" description="Helical" evidence="10">
    <location>
        <begin position="351"/>
        <end position="370"/>
    </location>
</feature>
<dbReference type="EMBL" id="KL197722">
    <property type="protein sequence ID" value="KDQ56456.1"/>
    <property type="molecule type" value="Genomic_DNA"/>
</dbReference>
<comment type="catalytic activity">
    <reaction evidence="7">
        <text>myo-inositol(out) + H(+)(out) = myo-inositol(in) + H(+)(in)</text>
        <dbReference type="Rhea" id="RHEA:60364"/>
        <dbReference type="ChEBI" id="CHEBI:15378"/>
        <dbReference type="ChEBI" id="CHEBI:17268"/>
    </reaction>
</comment>
<keyword evidence="6 10" id="KW-0472">Membrane</keyword>
<evidence type="ECO:0000256" key="10">
    <source>
        <dbReference type="SAM" id="Phobius"/>
    </source>
</evidence>
<comment type="similarity">
    <text evidence="2 8">Belongs to the major facilitator superfamily. Sugar transporter (TC 2.A.1.1) family.</text>
</comment>
<evidence type="ECO:0000259" key="11">
    <source>
        <dbReference type="PROSITE" id="PS50850"/>
    </source>
</evidence>
<dbReference type="STRING" id="933084.A0A067Q1K1"/>
<dbReference type="SUPFAM" id="SSF103473">
    <property type="entry name" value="MFS general substrate transporter"/>
    <property type="match status" value="1"/>
</dbReference>
<feature type="transmembrane region" description="Helical" evidence="10">
    <location>
        <begin position="134"/>
        <end position="160"/>
    </location>
</feature>
<protein>
    <recommendedName>
        <fullName evidence="11">Major facilitator superfamily (MFS) profile domain-containing protein</fullName>
    </recommendedName>
</protein>
<evidence type="ECO:0000256" key="1">
    <source>
        <dbReference type="ARBA" id="ARBA00004141"/>
    </source>
</evidence>
<feature type="transmembrane region" description="Helical" evidence="10">
    <location>
        <begin position="75"/>
        <end position="95"/>
    </location>
</feature>
<dbReference type="InterPro" id="IPR005828">
    <property type="entry name" value="MFS_sugar_transport-like"/>
</dbReference>
<feature type="compositionally biased region" description="Basic and acidic residues" evidence="9">
    <location>
        <begin position="470"/>
        <end position="483"/>
    </location>
</feature>
<sequence length="489" mass="53544">MRPYIVAVGLFAALGSFLFGYDTGIITTSIAHPSFKEYMGNPNNAATGAIVATYIAGEAVGAFIQIFLGDRLGRIHFMQLMCVVVTIGTIIQTAAQNYAMFLVGRITTGIAVGALVATVPIYNSEVSPPSSRGLIGGLSGIMISTGTAISNIVGFAFGYADPNTTFQWRMPLALQVPLGMILFLGLQFFLPNSPRWLIRHGRDQEALYNFTKIRGDLVGPDLREEFDLMKKQILFEKDREITSYAEIWRTYRKRALICVSVQAMTSCTGVNVIQYYQTTLYNGLGITGQSILLLSAIYGICGAVANALTTLFVVDRFGRRNLMLVGTSSICLSLTFSAVMSRFFLSSDNSIGKGFAIFGLYWFTVSYYGCLNSSTWLYGAEVVPVSLRSKLMGTAACAHFIVNIGLTEAGPSAFANIKENYYYVFVVCSFFSTLMIWRWYPETKGLTLEAIAGLFNDKVAIPELAGSDKLKEKGESVSEKNDVEEVENV</sequence>
<dbReference type="InterPro" id="IPR005829">
    <property type="entry name" value="Sugar_transporter_CS"/>
</dbReference>
<dbReference type="InParanoid" id="A0A067Q1K1"/>
<organism evidence="12 13">
    <name type="scientific">Jaapia argillacea MUCL 33604</name>
    <dbReference type="NCBI Taxonomy" id="933084"/>
    <lineage>
        <taxon>Eukaryota</taxon>
        <taxon>Fungi</taxon>
        <taxon>Dikarya</taxon>
        <taxon>Basidiomycota</taxon>
        <taxon>Agaricomycotina</taxon>
        <taxon>Agaricomycetes</taxon>
        <taxon>Agaricomycetidae</taxon>
        <taxon>Jaapiales</taxon>
        <taxon>Jaapiaceae</taxon>
        <taxon>Jaapia</taxon>
    </lineage>
</organism>
<dbReference type="Gene3D" id="1.20.1250.20">
    <property type="entry name" value="MFS general substrate transporter like domains"/>
    <property type="match status" value="1"/>
</dbReference>
<feature type="transmembrane region" description="Helical" evidence="10">
    <location>
        <begin position="101"/>
        <end position="122"/>
    </location>
</feature>